<dbReference type="AlphaFoldDB" id="A0A139JVF1"/>
<name>A0A139JVF1_BACUN</name>
<dbReference type="Proteomes" id="UP001218502">
    <property type="component" value="Unassembled WGS sequence"/>
</dbReference>
<dbReference type="RefSeq" id="WP_061412767.1">
    <property type="nucleotide sequence ID" value="NZ_CP103250.1"/>
</dbReference>
<evidence type="ECO:0000313" key="3">
    <source>
        <dbReference type="EMBL" id="RGJ89444.1"/>
    </source>
</evidence>
<evidence type="ECO:0000313" key="4">
    <source>
        <dbReference type="Proteomes" id="UP000260844"/>
    </source>
</evidence>
<reference evidence="2" key="3">
    <citation type="submission" date="2022-10" db="EMBL/GenBank/DDBJ databases">
        <title>Human gut microbiome strain richness.</title>
        <authorList>
            <person name="Chen-Liaw A."/>
        </authorList>
    </citation>
    <scope>NUCLEOTIDE SEQUENCE</scope>
    <source>
        <strain evidence="2">A1_m1001262Bd0_191120</strain>
    </source>
</reference>
<evidence type="ECO:0000313" key="1">
    <source>
        <dbReference type="EMBL" id="KAB4233549.1"/>
    </source>
</evidence>
<dbReference type="EMBL" id="JAQNQY010000037">
    <property type="protein sequence ID" value="MDC1754646.1"/>
    <property type="molecule type" value="Genomic_DNA"/>
</dbReference>
<evidence type="ECO:0000313" key="5">
    <source>
        <dbReference type="Proteomes" id="UP000462376"/>
    </source>
</evidence>
<proteinExistence type="predicted"/>
<sequence length="83" mass="9253">MKIDIPEYNKNTGLQLCWGDGYMIKVASENNKVVISANREGLISMVNHLLNLAQVDVPCGTHIHLDEYNALEDGSIDLIIEKI</sequence>
<dbReference type="InterPro" id="IPR029083">
    <property type="entry name" value="Imm32"/>
</dbReference>
<accession>A0A139JVF1</accession>
<organism evidence="1 5">
    <name type="scientific">Bacteroides uniformis</name>
    <dbReference type="NCBI Taxonomy" id="820"/>
    <lineage>
        <taxon>Bacteria</taxon>
        <taxon>Pseudomonadati</taxon>
        <taxon>Bacteroidota</taxon>
        <taxon>Bacteroidia</taxon>
        <taxon>Bacteroidales</taxon>
        <taxon>Bacteroidaceae</taxon>
        <taxon>Bacteroides</taxon>
    </lineage>
</organism>
<gene>
    <name evidence="3" type="ORF">DXD40_17975</name>
    <name evidence="1" type="ORF">GAP47_16095</name>
    <name evidence="2" type="ORF">POY80_19615</name>
</gene>
<dbReference type="Proteomes" id="UP000462376">
    <property type="component" value="Unassembled WGS sequence"/>
</dbReference>
<dbReference type="EMBL" id="WCTL01000016">
    <property type="protein sequence ID" value="KAB4233549.1"/>
    <property type="molecule type" value="Genomic_DNA"/>
</dbReference>
<protein>
    <submittedName>
        <fullName evidence="1">Uncharacterized protein</fullName>
    </submittedName>
</protein>
<reference evidence="3 4" key="1">
    <citation type="submission" date="2018-08" db="EMBL/GenBank/DDBJ databases">
        <title>A genome reference for cultivated species of the human gut microbiota.</title>
        <authorList>
            <person name="Zou Y."/>
            <person name="Xue W."/>
            <person name="Luo G."/>
        </authorList>
    </citation>
    <scope>NUCLEOTIDE SEQUENCE [LARGE SCALE GENOMIC DNA]</scope>
    <source>
        <strain evidence="3 4">TM04-30</strain>
    </source>
</reference>
<evidence type="ECO:0000313" key="2">
    <source>
        <dbReference type="EMBL" id="MDC1754646.1"/>
    </source>
</evidence>
<comment type="caution">
    <text evidence="1">The sequence shown here is derived from an EMBL/GenBank/DDBJ whole genome shotgun (WGS) entry which is preliminary data.</text>
</comment>
<reference evidence="1 5" key="2">
    <citation type="journal article" date="2019" name="Nat. Med.">
        <title>A library of human gut bacterial isolates paired with longitudinal multiomics data enables mechanistic microbiome research.</title>
        <authorList>
            <person name="Poyet M."/>
            <person name="Groussin M."/>
            <person name="Gibbons S.M."/>
            <person name="Avila-Pacheco J."/>
            <person name="Jiang X."/>
            <person name="Kearney S.M."/>
            <person name="Perrotta A.R."/>
            <person name="Berdy B."/>
            <person name="Zhao S."/>
            <person name="Lieberman T.D."/>
            <person name="Swanson P.K."/>
            <person name="Smith M."/>
            <person name="Roesemann S."/>
            <person name="Alexander J.E."/>
            <person name="Rich S.A."/>
            <person name="Livny J."/>
            <person name="Vlamakis H."/>
            <person name="Clish C."/>
            <person name="Bullock K."/>
            <person name="Deik A."/>
            <person name="Scott J."/>
            <person name="Pierce K.A."/>
            <person name="Xavier R.J."/>
            <person name="Alm E.J."/>
        </authorList>
    </citation>
    <scope>NUCLEOTIDE SEQUENCE [LARGE SCALE GENOMIC DNA]</scope>
    <source>
        <strain evidence="1 5">BIOML-A5</strain>
    </source>
</reference>
<dbReference type="EMBL" id="QSPV01000023">
    <property type="protein sequence ID" value="RGJ89444.1"/>
    <property type="molecule type" value="Genomic_DNA"/>
</dbReference>
<dbReference type="Pfam" id="PF15566">
    <property type="entry name" value="Imm32"/>
    <property type="match status" value="1"/>
</dbReference>
<dbReference type="Proteomes" id="UP000260844">
    <property type="component" value="Unassembled WGS sequence"/>
</dbReference>